<dbReference type="Proteomes" id="UP000718630">
    <property type="component" value="Unassembled WGS sequence"/>
</dbReference>
<feature type="domain" description="ABC transmembrane type-2" evidence="10">
    <location>
        <begin position="28"/>
        <end position="272"/>
    </location>
</feature>
<comment type="similarity">
    <text evidence="2 9">Belongs to the ABC-2 integral membrane protein family.</text>
</comment>
<feature type="transmembrane region" description="Helical" evidence="9">
    <location>
        <begin position="31"/>
        <end position="52"/>
    </location>
</feature>
<dbReference type="InterPro" id="IPR013525">
    <property type="entry name" value="ABC2_TM"/>
</dbReference>
<evidence type="ECO:0000256" key="9">
    <source>
        <dbReference type="RuleBase" id="RU361157"/>
    </source>
</evidence>
<sequence length="280" mass="30855">MSDYKRVIDLTLRMAQRSISSEFKGTALGRVWSFINPLATIAVYALIFGVVFRGKADPGVNSGLTSFALWIGVGVIAWNFISSGIQRGMDSLVGNAGLLTKVYFPRQVLVYSTVLALAYDFAFELVVIGIVMLVAGGPGVLLMIPFVIAVTVLACLFVTGMGMVLAIASVYFRDISHLWKIFNQIWMYASGVVFSLSMLNDVQNELYEQGWRIGGEPLPIVTLFRLNPAELFLEAYRSCLYGFANPSWKVWLGCAGWALGVYALGVLVFKRFSARIVEEL</sequence>
<comment type="subcellular location">
    <subcellularLocation>
        <location evidence="1">Cell inner membrane</location>
        <topology evidence="1">Multi-pass membrane protein</topology>
    </subcellularLocation>
    <subcellularLocation>
        <location evidence="9">Cell membrane</location>
        <topology evidence="9">Multi-pass membrane protein</topology>
    </subcellularLocation>
</comment>
<evidence type="ECO:0000256" key="1">
    <source>
        <dbReference type="ARBA" id="ARBA00004429"/>
    </source>
</evidence>
<keyword evidence="4 9" id="KW-1003">Cell membrane</keyword>
<dbReference type="GO" id="GO:0015920">
    <property type="term" value="P:lipopolysaccharide transport"/>
    <property type="evidence" value="ECO:0007669"/>
    <property type="project" value="TreeGrafter"/>
</dbReference>
<feature type="transmembrane region" description="Helical" evidence="9">
    <location>
        <begin position="140"/>
        <end position="169"/>
    </location>
</feature>
<keyword evidence="5" id="KW-0997">Cell inner membrane</keyword>
<protein>
    <recommendedName>
        <fullName evidence="9">Transport permease protein</fullName>
    </recommendedName>
</protein>
<comment type="caution">
    <text evidence="11">The sequence shown here is derived from an EMBL/GenBank/DDBJ whole genome shotgun (WGS) entry which is preliminary data.</text>
</comment>
<dbReference type="GO" id="GO:0140359">
    <property type="term" value="F:ABC-type transporter activity"/>
    <property type="evidence" value="ECO:0007669"/>
    <property type="project" value="InterPro"/>
</dbReference>
<dbReference type="AlphaFoldDB" id="A0A929QX11"/>
<organism evidence="11 12">
    <name type="scientific">Schaalia georgiae</name>
    <dbReference type="NCBI Taxonomy" id="52768"/>
    <lineage>
        <taxon>Bacteria</taxon>
        <taxon>Bacillati</taxon>
        <taxon>Actinomycetota</taxon>
        <taxon>Actinomycetes</taxon>
        <taxon>Actinomycetales</taxon>
        <taxon>Actinomycetaceae</taxon>
        <taxon>Schaalia</taxon>
    </lineage>
</organism>
<evidence type="ECO:0000259" key="10">
    <source>
        <dbReference type="PROSITE" id="PS51012"/>
    </source>
</evidence>
<evidence type="ECO:0000313" key="12">
    <source>
        <dbReference type="Proteomes" id="UP000718630"/>
    </source>
</evidence>
<evidence type="ECO:0000256" key="6">
    <source>
        <dbReference type="ARBA" id="ARBA00022692"/>
    </source>
</evidence>
<keyword evidence="3 9" id="KW-0813">Transport</keyword>
<dbReference type="PANTHER" id="PTHR30413:SF8">
    <property type="entry name" value="TRANSPORT PERMEASE PROTEIN"/>
    <property type="match status" value="1"/>
</dbReference>
<keyword evidence="8 9" id="KW-0472">Membrane</keyword>
<gene>
    <name evidence="11" type="ORF">HXK03_00830</name>
</gene>
<evidence type="ECO:0000256" key="4">
    <source>
        <dbReference type="ARBA" id="ARBA00022475"/>
    </source>
</evidence>
<evidence type="ECO:0000256" key="5">
    <source>
        <dbReference type="ARBA" id="ARBA00022519"/>
    </source>
</evidence>
<accession>A0A929QX11</accession>
<dbReference type="PROSITE" id="PS51012">
    <property type="entry name" value="ABC_TM2"/>
    <property type="match status" value="1"/>
</dbReference>
<reference evidence="11" key="1">
    <citation type="submission" date="2020-04" db="EMBL/GenBank/DDBJ databases">
        <title>Deep metagenomics examines the oral microbiome during advanced dental caries in children, revealing novel taxa and co-occurrences with host molecules.</title>
        <authorList>
            <person name="Baker J.L."/>
            <person name="Morton J.T."/>
            <person name="Dinis M."/>
            <person name="Alvarez R."/>
            <person name="Tran N.C."/>
            <person name="Knight R."/>
            <person name="Edlund A."/>
        </authorList>
    </citation>
    <scope>NUCLEOTIDE SEQUENCE</scope>
    <source>
        <strain evidence="11">JCVI_32_bin.64</strain>
    </source>
</reference>
<keyword evidence="7 9" id="KW-1133">Transmembrane helix</keyword>
<feature type="transmembrane region" description="Helical" evidence="9">
    <location>
        <begin position="250"/>
        <end position="269"/>
    </location>
</feature>
<proteinExistence type="inferred from homology"/>
<dbReference type="InterPro" id="IPR047817">
    <property type="entry name" value="ABC2_TM_bact-type"/>
</dbReference>
<dbReference type="PANTHER" id="PTHR30413">
    <property type="entry name" value="INNER MEMBRANE TRANSPORT PERMEASE"/>
    <property type="match status" value="1"/>
</dbReference>
<evidence type="ECO:0000256" key="7">
    <source>
        <dbReference type="ARBA" id="ARBA00022989"/>
    </source>
</evidence>
<dbReference type="GO" id="GO:0005886">
    <property type="term" value="C:plasma membrane"/>
    <property type="evidence" value="ECO:0007669"/>
    <property type="project" value="UniProtKB-SubCell"/>
</dbReference>
<dbReference type="EMBL" id="JABZFZ010000020">
    <property type="protein sequence ID" value="MBF0939408.1"/>
    <property type="molecule type" value="Genomic_DNA"/>
</dbReference>
<name>A0A929QX11_9ACTO</name>
<feature type="transmembrane region" description="Helical" evidence="9">
    <location>
        <begin position="64"/>
        <end position="81"/>
    </location>
</feature>
<dbReference type="Pfam" id="PF01061">
    <property type="entry name" value="ABC2_membrane"/>
    <property type="match status" value="1"/>
</dbReference>
<keyword evidence="6 9" id="KW-0812">Transmembrane</keyword>
<evidence type="ECO:0000313" key="11">
    <source>
        <dbReference type="EMBL" id="MBF0939408.1"/>
    </source>
</evidence>
<evidence type="ECO:0000256" key="8">
    <source>
        <dbReference type="ARBA" id="ARBA00023136"/>
    </source>
</evidence>
<comment type="caution">
    <text evidence="9">Lacks conserved residue(s) required for the propagation of feature annotation.</text>
</comment>
<evidence type="ECO:0000256" key="2">
    <source>
        <dbReference type="ARBA" id="ARBA00007783"/>
    </source>
</evidence>
<evidence type="ECO:0000256" key="3">
    <source>
        <dbReference type="ARBA" id="ARBA00022448"/>
    </source>
</evidence>
<feature type="transmembrane region" description="Helical" evidence="9">
    <location>
        <begin position="108"/>
        <end position="134"/>
    </location>
</feature>